<protein>
    <recommendedName>
        <fullName evidence="4">DUF7648 domain-containing protein</fullName>
    </recommendedName>
</protein>
<feature type="compositionally biased region" description="Basic residues" evidence="3">
    <location>
        <begin position="462"/>
        <end position="486"/>
    </location>
</feature>
<accession>A0AAV5FPQ7</accession>
<feature type="compositionally biased region" description="Polar residues" evidence="3">
    <location>
        <begin position="261"/>
        <end position="294"/>
    </location>
</feature>
<dbReference type="InterPro" id="IPR056065">
    <property type="entry name" value="DUF7648"/>
</dbReference>
<name>A0AAV5FPQ7_ELECO</name>
<organism evidence="5 6">
    <name type="scientific">Eleusine coracana subsp. coracana</name>
    <dbReference type="NCBI Taxonomy" id="191504"/>
    <lineage>
        <taxon>Eukaryota</taxon>
        <taxon>Viridiplantae</taxon>
        <taxon>Streptophyta</taxon>
        <taxon>Embryophyta</taxon>
        <taxon>Tracheophyta</taxon>
        <taxon>Spermatophyta</taxon>
        <taxon>Magnoliopsida</taxon>
        <taxon>Liliopsida</taxon>
        <taxon>Poales</taxon>
        <taxon>Poaceae</taxon>
        <taxon>PACMAD clade</taxon>
        <taxon>Chloridoideae</taxon>
        <taxon>Cynodonteae</taxon>
        <taxon>Eleusininae</taxon>
        <taxon>Eleusine</taxon>
    </lineage>
</organism>
<dbReference type="EMBL" id="BQKI01000091">
    <property type="protein sequence ID" value="GJN36843.1"/>
    <property type="molecule type" value="Genomic_DNA"/>
</dbReference>
<feature type="region of interest" description="Disordered" evidence="3">
    <location>
        <begin position="259"/>
        <end position="294"/>
    </location>
</feature>
<evidence type="ECO:0000256" key="1">
    <source>
        <dbReference type="ARBA" id="ARBA00004123"/>
    </source>
</evidence>
<reference evidence="5" key="2">
    <citation type="submission" date="2021-12" db="EMBL/GenBank/DDBJ databases">
        <title>Resequencing data analysis of finger millet.</title>
        <authorList>
            <person name="Hatakeyama M."/>
            <person name="Aluri S."/>
            <person name="Balachadran M.T."/>
            <person name="Sivarajan S.R."/>
            <person name="Poveda L."/>
            <person name="Shimizu-Inatsugi R."/>
            <person name="Schlapbach R."/>
            <person name="Sreeman S.M."/>
            <person name="Shimizu K.K."/>
        </authorList>
    </citation>
    <scope>NUCLEOTIDE SEQUENCE</scope>
</reference>
<feature type="region of interest" description="Disordered" evidence="3">
    <location>
        <begin position="24"/>
        <end position="45"/>
    </location>
</feature>
<dbReference type="PANTHER" id="PTHR14571:SF9">
    <property type="entry name" value="HISTONE-LYSINE N-METHYLTRANSFERASE SET-26-RELATED"/>
    <property type="match status" value="1"/>
</dbReference>
<gene>
    <name evidence="5" type="primary">gb25741</name>
    <name evidence="5" type="ORF">PR202_gb25741</name>
</gene>
<dbReference type="AlphaFoldDB" id="A0AAV5FPQ7"/>
<feature type="region of interest" description="Disordered" evidence="3">
    <location>
        <begin position="442"/>
        <end position="539"/>
    </location>
</feature>
<dbReference type="GO" id="GO:0005634">
    <property type="term" value="C:nucleus"/>
    <property type="evidence" value="ECO:0007669"/>
    <property type="project" value="UniProtKB-SubCell"/>
</dbReference>
<evidence type="ECO:0000313" key="6">
    <source>
        <dbReference type="Proteomes" id="UP001054889"/>
    </source>
</evidence>
<dbReference type="PANTHER" id="PTHR14571">
    <property type="entry name" value="HISTONE-LYSINE N-METHYLTRANSFERASE SET-26-RELATED"/>
    <property type="match status" value="1"/>
</dbReference>
<evidence type="ECO:0000313" key="5">
    <source>
        <dbReference type="EMBL" id="GJN36843.1"/>
    </source>
</evidence>
<proteinExistence type="predicted"/>
<comment type="caution">
    <text evidence="5">The sequence shown here is derived from an EMBL/GenBank/DDBJ whole genome shotgun (WGS) entry which is preliminary data.</text>
</comment>
<sequence>MHLMRGFHKQSNLSSSLQDIAGLPDVQNVQSAPQTVKNEPGSQGIDSADAIQLESGDLKCDKQGLGDTAGSSIARRNLSKSTYVSVFCEHPKSETRSPMDTVAEHPNSLPGVVKVCTSLSGTISVPCELPQSMDKEPSSTENTDRLAKKELVSPTDIKHELAKFSEESSRQVTRCSEKVQPKSSIACAPKSYQESRIYTSTIKPRLAVSKEQSQKTATTGNASAKSFLGEVPPLQSCNKVVASNSSQRKDKIYQRIVHVTQEGSNNSTSTELRASDSTASLSDEQLPQSTKGATLPSSSWFTDIASNWRSAQVLKKRNREDILKDSEDTRITEKVSFVERRQRDCSAEHVPSVKDSCRSAENIASEQRNRCVSSTGADTGLTDSVDSIVLRSLPGLIDEIISKNRSITHDELCNAVHQTNSNKRQKGESDSLLADVLQAEKMRAGRDSEERSADLHQEDHPRGRRKATKRRRLELKGRRVRDTRKRSSIDSSPEDAAAMLSDSSSDRNDTPMDDVNQKDNSVAPRIGSYMEAKGADSSS</sequence>
<feature type="compositionally biased region" description="Basic and acidic residues" evidence="3">
    <location>
        <begin position="442"/>
        <end position="461"/>
    </location>
</feature>
<reference evidence="5" key="1">
    <citation type="journal article" date="2018" name="DNA Res.">
        <title>Multiple hybrid de novo genome assembly of finger millet, an orphan allotetraploid crop.</title>
        <authorList>
            <person name="Hatakeyama M."/>
            <person name="Aluri S."/>
            <person name="Balachadran M.T."/>
            <person name="Sivarajan S.R."/>
            <person name="Patrignani A."/>
            <person name="Gruter S."/>
            <person name="Poveda L."/>
            <person name="Shimizu-Inatsugi R."/>
            <person name="Baeten J."/>
            <person name="Francoijs K.J."/>
            <person name="Nataraja K.N."/>
            <person name="Reddy Y.A.N."/>
            <person name="Phadnis S."/>
            <person name="Ravikumar R.L."/>
            <person name="Schlapbach R."/>
            <person name="Sreeman S.M."/>
            <person name="Shimizu K.K."/>
        </authorList>
    </citation>
    <scope>NUCLEOTIDE SEQUENCE</scope>
</reference>
<evidence type="ECO:0000259" key="4">
    <source>
        <dbReference type="Pfam" id="PF24659"/>
    </source>
</evidence>
<comment type="subcellular location">
    <subcellularLocation>
        <location evidence="1">Nucleus</location>
    </subcellularLocation>
</comment>
<evidence type="ECO:0000256" key="2">
    <source>
        <dbReference type="ARBA" id="ARBA00023242"/>
    </source>
</evidence>
<dbReference type="Proteomes" id="UP001054889">
    <property type="component" value="Unassembled WGS sequence"/>
</dbReference>
<feature type="domain" description="DUF7648" evidence="4">
    <location>
        <begin position="392"/>
        <end position="432"/>
    </location>
</feature>
<keyword evidence="2" id="KW-0539">Nucleus</keyword>
<feature type="compositionally biased region" description="Polar residues" evidence="3">
    <location>
        <begin position="27"/>
        <end position="45"/>
    </location>
</feature>
<dbReference type="Pfam" id="PF24659">
    <property type="entry name" value="DUF7648"/>
    <property type="match status" value="1"/>
</dbReference>
<keyword evidence="6" id="KW-1185">Reference proteome</keyword>
<evidence type="ECO:0000256" key="3">
    <source>
        <dbReference type="SAM" id="MobiDB-lite"/>
    </source>
</evidence>